<dbReference type="Pfam" id="PF01434">
    <property type="entry name" value="Peptidase_M41"/>
    <property type="match status" value="1"/>
</dbReference>
<keyword evidence="5" id="KW-0378">Hydrolase</keyword>
<evidence type="ECO:0000256" key="6">
    <source>
        <dbReference type="ARBA" id="ARBA00022833"/>
    </source>
</evidence>
<keyword evidence="6" id="KW-0862">Zinc</keyword>
<gene>
    <name evidence="10" type="ORF">LCGC14_0044100</name>
</gene>
<dbReference type="Pfam" id="PF00004">
    <property type="entry name" value="AAA"/>
    <property type="match status" value="1"/>
</dbReference>
<comment type="caution">
    <text evidence="10">The sequence shown here is derived from an EMBL/GenBank/DDBJ whole genome shotgun (WGS) entry which is preliminary data.</text>
</comment>
<feature type="transmembrane region" description="Helical" evidence="8">
    <location>
        <begin position="162"/>
        <end position="181"/>
    </location>
</feature>
<keyword evidence="7" id="KW-0482">Metalloprotease</keyword>
<dbReference type="GO" id="GO:0005886">
    <property type="term" value="C:plasma membrane"/>
    <property type="evidence" value="ECO:0007669"/>
    <property type="project" value="TreeGrafter"/>
</dbReference>
<dbReference type="InterPro" id="IPR037219">
    <property type="entry name" value="Peptidase_M41-like"/>
</dbReference>
<keyword evidence="8" id="KW-0472">Membrane</keyword>
<keyword evidence="8" id="KW-1133">Transmembrane helix</keyword>
<dbReference type="GO" id="GO:0004176">
    <property type="term" value="F:ATP-dependent peptidase activity"/>
    <property type="evidence" value="ECO:0007669"/>
    <property type="project" value="InterPro"/>
</dbReference>
<evidence type="ECO:0000256" key="2">
    <source>
        <dbReference type="ARBA" id="ARBA00010044"/>
    </source>
</evidence>
<feature type="transmembrane region" description="Helical" evidence="8">
    <location>
        <begin position="12"/>
        <end position="32"/>
    </location>
</feature>
<dbReference type="InterPro" id="IPR041569">
    <property type="entry name" value="AAA_lid_3"/>
</dbReference>
<dbReference type="GO" id="GO:0030163">
    <property type="term" value="P:protein catabolic process"/>
    <property type="evidence" value="ECO:0007669"/>
    <property type="project" value="TreeGrafter"/>
</dbReference>
<name>A0A0F9Y961_9ZZZZ</name>
<feature type="domain" description="AAA+ ATPase" evidence="9">
    <location>
        <begin position="238"/>
        <end position="377"/>
    </location>
</feature>
<evidence type="ECO:0000256" key="5">
    <source>
        <dbReference type="ARBA" id="ARBA00022801"/>
    </source>
</evidence>
<dbReference type="Pfam" id="PF17862">
    <property type="entry name" value="AAA_lid_3"/>
    <property type="match status" value="1"/>
</dbReference>
<dbReference type="EMBL" id="LAZR01000009">
    <property type="protein sequence ID" value="KKO08472.1"/>
    <property type="molecule type" value="Genomic_DNA"/>
</dbReference>
<dbReference type="SUPFAM" id="SSF52540">
    <property type="entry name" value="P-loop containing nucleoside triphosphate hydrolases"/>
    <property type="match status" value="1"/>
</dbReference>
<evidence type="ECO:0000256" key="3">
    <source>
        <dbReference type="ARBA" id="ARBA00022670"/>
    </source>
</evidence>
<dbReference type="FunFam" id="3.40.50.300:FF:002568">
    <property type="entry name" value="Cell division protein (FtsH)"/>
    <property type="match status" value="1"/>
</dbReference>
<keyword evidence="8" id="KW-0812">Transmembrane</keyword>
<keyword evidence="4" id="KW-0479">Metal-binding</keyword>
<comment type="cofactor">
    <cofactor evidence="1">
        <name>Zn(2+)</name>
        <dbReference type="ChEBI" id="CHEBI:29105"/>
    </cofactor>
</comment>
<dbReference type="GO" id="GO:0006508">
    <property type="term" value="P:proteolysis"/>
    <property type="evidence" value="ECO:0007669"/>
    <property type="project" value="UniProtKB-KW"/>
</dbReference>
<dbReference type="GO" id="GO:0004222">
    <property type="term" value="F:metalloendopeptidase activity"/>
    <property type="evidence" value="ECO:0007669"/>
    <property type="project" value="InterPro"/>
</dbReference>
<sequence length="644" mass="69642">MAITPPRKPKTLTLVAFVVSLIVSLTCTYLLFAPEETKEWPFTAVDTADEVPLSRFKDILTEDGAGRRVAILKDKILIEMVEGAGDVISEQEPFFNFSKSGDAEELEAEGEEIEGDVLSVDIPRYNDPFLNDLIREDLGSSNFEVGVFADDAGLTGLQKSSIAFQILFVVLIAFMVLKMMGVGGSSFGTERGYSIIQHKDLPVGLKDVAGLDSAREGVEEVIGLLRDEGDVGMAGGRLPRGMLLDGPPGTGKTLMARAMAKEAGVNFISIDASSLNQMFVGLGAMKIRSIFRKARKLAPCIIFIDEIDAMGRARGSSDSSGARESDATLNALLTELDGFDARAGIFIIAATNRAEILDPALTRPGRIDRKITLTLPDIKAREEILAVHCRDKTLGEDVNLHAIAATVFQTSGAELENLVNEAALAAGREGRKDILMEDFTTARDRLLLPQSGGSIKLLEDERQLTAVHEAGHAVIALGSEHSDPVEKVTITPQGAAMGFVLQSPERDRVFETVARLKARLRVAVAGREAERLIFGPDMITTGAASDIRQATQIARAMVTTYGMSELGFMVIDPKDPTLFDMNNPPSRVIAKIIDEAIDDVRMELKERREGLDRLTDALLETETISGVRAREIVEGNMKGALSAA</sequence>
<evidence type="ECO:0000256" key="1">
    <source>
        <dbReference type="ARBA" id="ARBA00001947"/>
    </source>
</evidence>
<dbReference type="InterPro" id="IPR000642">
    <property type="entry name" value="Peptidase_M41"/>
</dbReference>
<dbReference type="FunFam" id="1.10.8.60:FF:000001">
    <property type="entry name" value="ATP-dependent zinc metalloprotease FtsH"/>
    <property type="match status" value="1"/>
</dbReference>
<dbReference type="GO" id="GO:0046872">
    <property type="term" value="F:metal ion binding"/>
    <property type="evidence" value="ECO:0007669"/>
    <property type="project" value="UniProtKB-KW"/>
</dbReference>
<organism evidence="10">
    <name type="scientific">marine sediment metagenome</name>
    <dbReference type="NCBI Taxonomy" id="412755"/>
    <lineage>
        <taxon>unclassified sequences</taxon>
        <taxon>metagenomes</taxon>
        <taxon>ecological metagenomes</taxon>
    </lineage>
</organism>
<evidence type="ECO:0000313" key="10">
    <source>
        <dbReference type="EMBL" id="KKO08472.1"/>
    </source>
</evidence>
<dbReference type="InterPro" id="IPR003593">
    <property type="entry name" value="AAA+_ATPase"/>
</dbReference>
<dbReference type="PANTHER" id="PTHR23076:SF97">
    <property type="entry name" value="ATP-DEPENDENT ZINC METALLOPROTEASE YME1L1"/>
    <property type="match status" value="1"/>
</dbReference>
<proteinExistence type="inferred from homology"/>
<evidence type="ECO:0000256" key="4">
    <source>
        <dbReference type="ARBA" id="ARBA00022723"/>
    </source>
</evidence>
<evidence type="ECO:0000259" key="9">
    <source>
        <dbReference type="SMART" id="SM00382"/>
    </source>
</evidence>
<keyword evidence="3" id="KW-0645">Protease</keyword>
<dbReference type="InterPro" id="IPR003960">
    <property type="entry name" value="ATPase_AAA_CS"/>
</dbReference>
<dbReference type="GO" id="GO:0016887">
    <property type="term" value="F:ATP hydrolysis activity"/>
    <property type="evidence" value="ECO:0007669"/>
    <property type="project" value="InterPro"/>
</dbReference>
<dbReference type="Gene3D" id="1.20.58.760">
    <property type="entry name" value="Peptidase M41"/>
    <property type="match status" value="1"/>
</dbReference>
<dbReference type="AlphaFoldDB" id="A0A0F9Y961"/>
<dbReference type="PANTHER" id="PTHR23076">
    <property type="entry name" value="METALLOPROTEASE M41 FTSH"/>
    <property type="match status" value="1"/>
</dbReference>
<dbReference type="Gene3D" id="1.10.8.60">
    <property type="match status" value="1"/>
</dbReference>
<dbReference type="InterPro" id="IPR027417">
    <property type="entry name" value="P-loop_NTPase"/>
</dbReference>
<reference evidence="10" key="1">
    <citation type="journal article" date="2015" name="Nature">
        <title>Complex archaea that bridge the gap between prokaryotes and eukaryotes.</title>
        <authorList>
            <person name="Spang A."/>
            <person name="Saw J.H."/>
            <person name="Jorgensen S.L."/>
            <person name="Zaremba-Niedzwiedzka K."/>
            <person name="Martijn J."/>
            <person name="Lind A.E."/>
            <person name="van Eijk R."/>
            <person name="Schleper C."/>
            <person name="Guy L."/>
            <person name="Ettema T.J."/>
        </authorList>
    </citation>
    <scope>NUCLEOTIDE SEQUENCE</scope>
</reference>
<evidence type="ECO:0000256" key="8">
    <source>
        <dbReference type="SAM" id="Phobius"/>
    </source>
</evidence>
<accession>A0A0F9Y961</accession>
<dbReference type="PROSITE" id="PS00674">
    <property type="entry name" value="AAA"/>
    <property type="match status" value="1"/>
</dbReference>
<dbReference type="InterPro" id="IPR003959">
    <property type="entry name" value="ATPase_AAA_core"/>
</dbReference>
<dbReference type="GO" id="GO:0005524">
    <property type="term" value="F:ATP binding"/>
    <property type="evidence" value="ECO:0007669"/>
    <property type="project" value="InterPro"/>
</dbReference>
<comment type="similarity">
    <text evidence="2">In the C-terminal section; belongs to the peptidase M41 family.</text>
</comment>
<dbReference type="SMART" id="SM00382">
    <property type="entry name" value="AAA"/>
    <property type="match status" value="1"/>
</dbReference>
<evidence type="ECO:0000256" key="7">
    <source>
        <dbReference type="ARBA" id="ARBA00023049"/>
    </source>
</evidence>
<dbReference type="SUPFAM" id="SSF140990">
    <property type="entry name" value="FtsH protease domain-like"/>
    <property type="match status" value="1"/>
</dbReference>
<protein>
    <recommendedName>
        <fullName evidence="9">AAA+ ATPase domain-containing protein</fullName>
    </recommendedName>
</protein>
<dbReference type="Gene3D" id="3.40.50.300">
    <property type="entry name" value="P-loop containing nucleotide triphosphate hydrolases"/>
    <property type="match status" value="1"/>
</dbReference>